<dbReference type="EMBL" id="JAPCWZ010000003">
    <property type="protein sequence ID" value="KAK8875084.1"/>
    <property type="molecule type" value="Genomic_DNA"/>
</dbReference>
<dbReference type="PANTHER" id="PTHR33112:SF16">
    <property type="entry name" value="HETEROKARYON INCOMPATIBILITY DOMAIN-CONTAINING PROTEIN"/>
    <property type="match status" value="1"/>
</dbReference>
<evidence type="ECO:0000256" key="1">
    <source>
        <dbReference type="SAM" id="MobiDB-lite"/>
    </source>
</evidence>
<dbReference type="Pfam" id="PF06985">
    <property type="entry name" value="HET"/>
    <property type="match status" value="1"/>
</dbReference>
<feature type="domain" description="Heterokaryon incompatibility" evidence="2">
    <location>
        <begin position="102"/>
        <end position="247"/>
    </location>
</feature>
<evidence type="ECO:0000313" key="4">
    <source>
        <dbReference type="Proteomes" id="UP001390339"/>
    </source>
</evidence>
<evidence type="ECO:0000313" key="3">
    <source>
        <dbReference type="EMBL" id="KAK8875084.1"/>
    </source>
</evidence>
<comment type="caution">
    <text evidence="3">The sequence shown here is derived from an EMBL/GenBank/DDBJ whole genome shotgun (WGS) entry which is preliminary data.</text>
</comment>
<name>A0ABR2JBJ7_9PEZI</name>
<dbReference type="InterPro" id="IPR010730">
    <property type="entry name" value="HET"/>
</dbReference>
<accession>A0ABR2JBJ7</accession>
<reference evidence="3 4" key="1">
    <citation type="journal article" date="2024" name="IMA Fungus">
        <title>Apiospora arundinis, a panoply of carbohydrate-active enzymes and secondary metabolites.</title>
        <authorList>
            <person name="Sorensen T."/>
            <person name="Petersen C."/>
            <person name="Muurmann A.T."/>
            <person name="Christiansen J.V."/>
            <person name="Brundto M.L."/>
            <person name="Overgaard C.K."/>
            <person name="Boysen A.T."/>
            <person name="Wollenberg R.D."/>
            <person name="Larsen T.O."/>
            <person name="Sorensen J.L."/>
            <person name="Nielsen K.L."/>
            <person name="Sondergaard T.E."/>
        </authorList>
    </citation>
    <scope>NUCLEOTIDE SEQUENCE [LARGE SCALE GENOMIC DNA]</scope>
    <source>
        <strain evidence="3 4">AAU 773</strain>
    </source>
</reference>
<sequence>MAVDDDDDNEWEDEWEDEWENEWEDEWEDELRNDSLHHVEPDSSALQCFNLARHWLHDCLANHESCRLEPTPHLPKTFLQISSGRRHPEARLMTDTGLKETYAALSHCWGTAEFLTLTRANFGSLEQNVPWENLPKAFQDAIKVCLELGLSNLWIDSLCILQDSREDWEEQSACMGDIYRNATVVIAANSGSGAHEGFLGPRKEQFVECIVPPSSASPGVYARPHILHYCELSTDETLSKRAWTYQERLLARRYLSFNKKELHWECESAWQCECGVGEWTKGSPHEFSLQQLCNVTMNKEELYKVWRQVIVQNYAGRELSKESDELPALSAVAQVFQTKLQDTYLAGLWNGDIIRGLCWVRASWFEQYPNGPPSYRAPSWAWSSIDAPVDDRSGQQEFVTYSQLLEAECVPFGASNLGEVKDGFITLRGPLVRAFIGLSACGFNPGEIVQVWTFNVRDGSSTVFFEHRYK</sequence>
<dbReference type="PANTHER" id="PTHR33112">
    <property type="entry name" value="DOMAIN PROTEIN, PUTATIVE-RELATED"/>
    <property type="match status" value="1"/>
</dbReference>
<dbReference type="Proteomes" id="UP001390339">
    <property type="component" value="Unassembled WGS sequence"/>
</dbReference>
<proteinExistence type="predicted"/>
<gene>
    <name evidence="3" type="ORF">PGQ11_005598</name>
</gene>
<protein>
    <submittedName>
        <fullName evidence="3">HET-domain-containing protein</fullName>
    </submittedName>
</protein>
<keyword evidence="4" id="KW-1185">Reference proteome</keyword>
<organism evidence="3 4">
    <name type="scientific">Apiospora arundinis</name>
    <dbReference type="NCBI Taxonomy" id="335852"/>
    <lineage>
        <taxon>Eukaryota</taxon>
        <taxon>Fungi</taxon>
        <taxon>Dikarya</taxon>
        <taxon>Ascomycota</taxon>
        <taxon>Pezizomycotina</taxon>
        <taxon>Sordariomycetes</taxon>
        <taxon>Xylariomycetidae</taxon>
        <taxon>Amphisphaeriales</taxon>
        <taxon>Apiosporaceae</taxon>
        <taxon>Apiospora</taxon>
    </lineage>
</organism>
<feature type="region of interest" description="Disordered" evidence="1">
    <location>
        <begin position="1"/>
        <end position="26"/>
    </location>
</feature>
<evidence type="ECO:0000259" key="2">
    <source>
        <dbReference type="Pfam" id="PF06985"/>
    </source>
</evidence>